<dbReference type="GO" id="GO:0005737">
    <property type="term" value="C:cytoplasm"/>
    <property type="evidence" value="ECO:0007669"/>
    <property type="project" value="TreeGrafter"/>
</dbReference>
<evidence type="ECO:0000256" key="3">
    <source>
        <dbReference type="ARBA" id="ARBA00023211"/>
    </source>
</evidence>
<dbReference type="SUPFAM" id="SSF110581">
    <property type="entry name" value="Indigoidine synthase A-like"/>
    <property type="match status" value="1"/>
</dbReference>
<gene>
    <name evidence="7" type="ORF">BWQ96_01008</name>
</gene>
<dbReference type="Gene3D" id="3.40.1190.20">
    <property type="match status" value="1"/>
</dbReference>
<keyword evidence="3" id="KW-0464">Manganese</keyword>
<dbReference type="Proteomes" id="UP000247409">
    <property type="component" value="Unassembled WGS sequence"/>
</dbReference>
<evidence type="ECO:0000259" key="6">
    <source>
        <dbReference type="Pfam" id="PF00294"/>
    </source>
</evidence>
<dbReference type="Gene3D" id="3.40.1790.10">
    <property type="entry name" value="Indigoidine synthase domain"/>
    <property type="match status" value="1"/>
</dbReference>
<reference evidence="7 8" key="1">
    <citation type="journal article" date="2018" name="Mol. Biol. Evol.">
        <title>Analysis of the draft genome of the red seaweed Gracilariopsis chorda provides insights into genome size evolution in Rhodophyta.</title>
        <authorList>
            <person name="Lee J."/>
            <person name="Yang E.C."/>
            <person name="Graf L."/>
            <person name="Yang J.H."/>
            <person name="Qiu H."/>
            <person name="Zel Zion U."/>
            <person name="Chan C.X."/>
            <person name="Stephens T.G."/>
            <person name="Weber A.P.M."/>
            <person name="Boo G.H."/>
            <person name="Boo S.M."/>
            <person name="Kim K.M."/>
            <person name="Shin Y."/>
            <person name="Jung M."/>
            <person name="Lee S.J."/>
            <person name="Yim H.S."/>
            <person name="Lee J.H."/>
            <person name="Bhattacharya D."/>
            <person name="Yoon H.S."/>
        </authorList>
    </citation>
    <scope>NUCLEOTIDE SEQUENCE [LARGE SCALE GENOMIC DNA]</scope>
    <source>
        <strain evidence="7 8">SKKU-2015</strain>
        <tissue evidence="7">Whole body</tissue>
    </source>
</reference>
<dbReference type="InterPro" id="IPR007342">
    <property type="entry name" value="PsuG"/>
</dbReference>
<sequence length="645" mass="67930">MHSWSELELSKSRASVARILCVHPEVRAALARGDPVVALESTILAHGLPRPHNKRAAHQLQDVIRANGAVPATVAMLSGVPFIGLTDEQIAHICRSQNVRKLSIRDLPTAMARKEDGATTVAATMFLSSTAGVKVFATGGIGGVHRGIPHPLDISADIPALANIPQLVVSAGVKSVLDVANTLELLETASVPTLVLGSKSFPAFLHRGSSHRAPVTVQSERDVASVFLHSLGLGLRSGMLLAVPIPARFDADTNLIESAERRALEELQQQQLTSNQVTPFLLKRVAALTKGASVRANIALAENNAAVAARLAAHLSQLQKRAFTSFSDDKPHVLVVGGTALDVHCDPRSELLPRTSNVGVIRICAGGVGRNIAHAASTLGNARVTFVSCVGDDVAGQTLLRFMQQEGMDTRYVRQYPGKRSGVVSIVHDHRGDLAVAVADLNDMFGNEEHDGVPLANDAFEDITSALRTARIALIDGNLLPSQLSQVASQCAKAGVPVWYEPTSLHKCVRIVMASALSAVKYTSPNEAELCEMGRALGCVGSIEDCALALLRSCAEKASVICTRGEQGVRQYSCVNGRLQIADFDAKDVRSGMVNTTGAGDCFAGVCIAALAAGDCEADAITKGIGAATMSCESEHAVPKVSAKL</sequence>
<keyword evidence="1" id="KW-0479">Metal-binding</keyword>
<accession>A0A2V3J4B4</accession>
<dbReference type="PANTHER" id="PTHR42909">
    <property type="entry name" value="ZGC:136858"/>
    <property type="match status" value="1"/>
</dbReference>
<protein>
    <submittedName>
        <fullName evidence="7">Pseudouridine-5'-phosphate glycosidase</fullName>
    </submittedName>
</protein>
<dbReference type="InterPro" id="IPR011611">
    <property type="entry name" value="PfkB_dom"/>
</dbReference>
<evidence type="ECO:0000313" key="7">
    <source>
        <dbReference type="EMBL" id="PXF49219.1"/>
    </source>
</evidence>
<dbReference type="SUPFAM" id="SSF53613">
    <property type="entry name" value="Ribokinase-like"/>
    <property type="match status" value="1"/>
</dbReference>
<dbReference type="OrthoDB" id="198885at2759"/>
<feature type="domain" description="Carbohydrate kinase PfkB" evidence="6">
    <location>
        <begin position="332"/>
        <end position="637"/>
    </location>
</feature>
<dbReference type="PANTHER" id="PTHR42909:SF1">
    <property type="entry name" value="CARBOHYDRATE KINASE PFKB DOMAIN-CONTAINING PROTEIN"/>
    <property type="match status" value="1"/>
</dbReference>
<name>A0A2V3J4B4_9FLOR</name>
<evidence type="ECO:0000256" key="5">
    <source>
        <dbReference type="ARBA" id="ARBA00023295"/>
    </source>
</evidence>
<comment type="caution">
    <text evidence="7">The sequence shown here is derived from an EMBL/GenBank/DDBJ whole genome shotgun (WGS) entry which is preliminary data.</text>
</comment>
<dbReference type="AlphaFoldDB" id="A0A2V3J4B4"/>
<evidence type="ECO:0000256" key="2">
    <source>
        <dbReference type="ARBA" id="ARBA00022801"/>
    </source>
</evidence>
<organism evidence="7 8">
    <name type="scientific">Gracilariopsis chorda</name>
    <dbReference type="NCBI Taxonomy" id="448386"/>
    <lineage>
        <taxon>Eukaryota</taxon>
        <taxon>Rhodophyta</taxon>
        <taxon>Florideophyceae</taxon>
        <taxon>Rhodymeniophycidae</taxon>
        <taxon>Gracilariales</taxon>
        <taxon>Gracilariaceae</taxon>
        <taxon>Gracilariopsis</taxon>
    </lineage>
</organism>
<evidence type="ECO:0000313" key="8">
    <source>
        <dbReference type="Proteomes" id="UP000247409"/>
    </source>
</evidence>
<dbReference type="EMBL" id="NBIV01000007">
    <property type="protein sequence ID" value="PXF49219.1"/>
    <property type="molecule type" value="Genomic_DNA"/>
</dbReference>
<dbReference type="GO" id="GO:0016798">
    <property type="term" value="F:hydrolase activity, acting on glycosyl bonds"/>
    <property type="evidence" value="ECO:0007669"/>
    <property type="project" value="UniProtKB-KW"/>
</dbReference>
<proteinExistence type="inferred from homology"/>
<keyword evidence="5 7" id="KW-0326">Glycosidase</keyword>
<dbReference type="InterPro" id="IPR029056">
    <property type="entry name" value="Ribokinase-like"/>
</dbReference>
<dbReference type="HAMAP" id="MF_01876">
    <property type="entry name" value="PsiMP_glycosidase"/>
    <property type="match status" value="1"/>
</dbReference>
<dbReference type="Pfam" id="PF04227">
    <property type="entry name" value="Indigoidine_A"/>
    <property type="match status" value="1"/>
</dbReference>
<dbReference type="STRING" id="448386.A0A2V3J4B4"/>
<dbReference type="Pfam" id="PF00294">
    <property type="entry name" value="PfkB"/>
    <property type="match status" value="1"/>
</dbReference>
<evidence type="ECO:0000256" key="1">
    <source>
        <dbReference type="ARBA" id="ARBA00022723"/>
    </source>
</evidence>
<keyword evidence="8" id="KW-1185">Reference proteome</keyword>
<dbReference type="InterPro" id="IPR022830">
    <property type="entry name" value="Indigdn_synthA-like"/>
</dbReference>
<evidence type="ECO:0000256" key="4">
    <source>
        <dbReference type="ARBA" id="ARBA00023239"/>
    </source>
</evidence>
<dbReference type="GO" id="GO:0004730">
    <property type="term" value="F:pseudouridylate synthase activity"/>
    <property type="evidence" value="ECO:0007669"/>
    <property type="project" value="InterPro"/>
</dbReference>
<keyword evidence="2" id="KW-0378">Hydrolase</keyword>
<dbReference type="GO" id="GO:0046872">
    <property type="term" value="F:metal ion binding"/>
    <property type="evidence" value="ECO:0007669"/>
    <property type="project" value="UniProtKB-KW"/>
</dbReference>
<keyword evidence="4" id="KW-0456">Lyase</keyword>